<name>A0A612SJB8_LISMN</name>
<evidence type="ECO:0000259" key="1">
    <source>
        <dbReference type="Pfam" id="PF02486"/>
    </source>
</evidence>
<dbReference type="AlphaFoldDB" id="A0A612SJB8"/>
<dbReference type="InterPro" id="IPR040819">
    <property type="entry name" value="Rol_Rep_N"/>
</dbReference>
<keyword evidence="3" id="KW-0396">Initiation factor</keyword>
<feature type="domain" description="Rolling Circle replication initiation protein N-terminal" evidence="2">
    <location>
        <begin position="9"/>
        <end position="98"/>
    </location>
</feature>
<dbReference type="RefSeq" id="WP_070255984.1">
    <property type="nucleotide sequence ID" value="NZ_MKOF01000012.1"/>
</dbReference>
<evidence type="ECO:0000313" key="3">
    <source>
        <dbReference type="EMBL" id="ECW1067382.1"/>
    </source>
</evidence>
<sequence length="340" mass="39742">MTKKQELTAMIDYLRVSFKTHDLDLIIEKVLHIKKEYMLEKETGRYGYIGTFELDMIKVYYSAPEDERGVLIELSGQGCRQFESFLACLKQSWFEFLQTCIDFQGNFTRLDVAIDDRKTYLNIPTLLNKAHKAECISKFNNYDFNGSGDLTSGLEKGTTLYLGSKKSEMYFCFYEKNYEQAKKNRVPVESIGKWNRYELRMNDDRAQEVVKNLLLTKDMTNVAKSIMHNYIRFIDIPANLKGEARIKARRSAKLNKRWENFVAGVSKLKLYTEKQEDFYEKSKRWLDFAGSATMKMVLEADKELGTNELSDMIMNAELNRRQEHMLEVKLATVNDMVCDK</sequence>
<dbReference type="Pfam" id="PF18106">
    <property type="entry name" value="Rol_Rep_N"/>
    <property type="match status" value="1"/>
</dbReference>
<protein>
    <submittedName>
        <fullName evidence="3">Replication initiation factor domain-containing protein</fullName>
    </submittedName>
</protein>
<reference evidence="3" key="1">
    <citation type="submission" date="2019-09" db="EMBL/GenBank/DDBJ databases">
        <authorList>
            <consortium name="PulseNet: The National Subtyping Network for Foodborne Disease Surveillance"/>
            <person name="Tarr C.L."/>
            <person name="Trees E."/>
            <person name="Katz L.S."/>
            <person name="Carleton-Romer H.A."/>
            <person name="Stroika S."/>
            <person name="Kucerova Z."/>
            <person name="Roache K.F."/>
            <person name="Sabol A.L."/>
            <person name="Besser J."/>
            <person name="Gerner-Smidt P."/>
        </authorList>
    </citation>
    <scope>NUCLEOTIDE SEQUENCE</scope>
    <source>
        <strain evidence="3">PNUSAL005726</strain>
    </source>
</reference>
<dbReference type="GO" id="GO:0003743">
    <property type="term" value="F:translation initiation factor activity"/>
    <property type="evidence" value="ECO:0007669"/>
    <property type="project" value="UniProtKB-KW"/>
</dbReference>
<feature type="domain" description="Replication initiation protein-like C-terminal" evidence="1">
    <location>
        <begin position="105"/>
        <end position="313"/>
    </location>
</feature>
<organism evidence="3">
    <name type="scientific">Listeria monocytogenes</name>
    <dbReference type="NCBI Taxonomy" id="1639"/>
    <lineage>
        <taxon>Bacteria</taxon>
        <taxon>Bacillati</taxon>
        <taxon>Bacillota</taxon>
        <taxon>Bacilli</taxon>
        <taxon>Bacillales</taxon>
        <taxon>Listeriaceae</taxon>
        <taxon>Listeria</taxon>
    </lineage>
</organism>
<proteinExistence type="predicted"/>
<comment type="caution">
    <text evidence="3">The sequence shown here is derived from an EMBL/GenBank/DDBJ whole genome shotgun (WGS) entry which is preliminary data.</text>
</comment>
<evidence type="ECO:0000259" key="2">
    <source>
        <dbReference type="Pfam" id="PF18106"/>
    </source>
</evidence>
<accession>A0A612SJB8</accession>
<gene>
    <name evidence="3" type="ORF">F3Q70_01520</name>
</gene>
<dbReference type="EMBL" id="AAKVIX010000001">
    <property type="protein sequence ID" value="ECW1067382.1"/>
    <property type="molecule type" value="Genomic_DNA"/>
</dbReference>
<dbReference type="Pfam" id="PF02486">
    <property type="entry name" value="Rep_trans"/>
    <property type="match status" value="1"/>
</dbReference>
<keyword evidence="3" id="KW-0648">Protein biosynthesis</keyword>
<dbReference type="InterPro" id="IPR003491">
    <property type="entry name" value="REP-like_C"/>
</dbReference>